<dbReference type="OrthoDB" id="838435at2"/>
<dbReference type="Proteomes" id="UP000014073">
    <property type="component" value="Unassembled WGS sequence"/>
</dbReference>
<reference evidence="1 2" key="1">
    <citation type="submission" date="2008-12" db="EMBL/GenBank/DDBJ databases">
        <authorList>
            <person name="Fulton L."/>
            <person name="Clifton S."/>
            <person name="Fulton B."/>
            <person name="Xu J."/>
            <person name="Minx P."/>
            <person name="Pepin K.H."/>
            <person name="Johnson M."/>
            <person name="Bhonagiri V."/>
            <person name="Nash W.E."/>
            <person name="Mardis E.R."/>
            <person name="Wilson R.K."/>
        </authorList>
    </citation>
    <scope>NUCLEOTIDE SEQUENCE [LARGE SCALE GENOMIC DNA]</scope>
    <source>
        <strain evidence="1 2">DSM 18228</strain>
    </source>
</reference>
<evidence type="ECO:0000313" key="1">
    <source>
        <dbReference type="EMBL" id="EEF74622.1"/>
    </source>
</evidence>
<sequence length="134" mass="16054">MDELKFIRQGYFTFEIEDSLSEKTKAIPNGYGVYRIYANSIEGELLYIGKGGTVHTNGSFDKQPLKERLKNKQENMRREKFFIKKMNEDKQLKALYIEWFIIDEKLFLPAYYEAALIQDYYSKHSKLPKWNKKY</sequence>
<gene>
    <name evidence="1" type="ORF">BACCOPRO_00081</name>
</gene>
<organism evidence="1 2">
    <name type="scientific">Phocaeicola coprophilus DSM 18228 = JCM 13818</name>
    <dbReference type="NCBI Taxonomy" id="547042"/>
    <lineage>
        <taxon>Bacteria</taxon>
        <taxon>Pseudomonadati</taxon>
        <taxon>Bacteroidota</taxon>
        <taxon>Bacteroidia</taxon>
        <taxon>Bacteroidales</taxon>
        <taxon>Bacteroidaceae</taxon>
        <taxon>Phocaeicola</taxon>
    </lineage>
</organism>
<protein>
    <recommendedName>
        <fullName evidence="3">GIY-YIG domain-containing protein</fullName>
    </recommendedName>
</protein>
<name>S0F580_9BACT</name>
<dbReference type="EMBL" id="ACBW01000009">
    <property type="protein sequence ID" value="EEF74622.1"/>
    <property type="molecule type" value="Genomic_DNA"/>
</dbReference>
<evidence type="ECO:0008006" key="3">
    <source>
        <dbReference type="Google" id="ProtNLM"/>
    </source>
</evidence>
<dbReference type="HOGENOM" id="CLU_1891950_0_0_10"/>
<proteinExistence type="predicted"/>
<dbReference type="GeneID" id="78404622"/>
<dbReference type="RefSeq" id="WP_008139809.1">
    <property type="nucleotide sequence ID" value="NZ_EQ973628.1"/>
</dbReference>
<evidence type="ECO:0000313" key="2">
    <source>
        <dbReference type="Proteomes" id="UP000014073"/>
    </source>
</evidence>
<comment type="caution">
    <text evidence="1">The sequence shown here is derived from an EMBL/GenBank/DDBJ whole genome shotgun (WGS) entry which is preliminary data.</text>
</comment>
<dbReference type="STRING" id="547042.BACCOPRO_00081"/>
<accession>S0F580</accession>
<keyword evidence="2" id="KW-1185">Reference proteome</keyword>
<dbReference type="AlphaFoldDB" id="S0F580"/>